<keyword evidence="3" id="KW-1185">Reference proteome</keyword>
<comment type="caution">
    <text evidence="2">The sequence shown here is derived from an EMBL/GenBank/DDBJ whole genome shotgun (WGS) entry which is preliminary data.</text>
</comment>
<evidence type="ECO:0000313" key="2">
    <source>
        <dbReference type="EMBL" id="KAF6200597.1"/>
    </source>
</evidence>
<evidence type="ECO:0000313" key="3">
    <source>
        <dbReference type="Proteomes" id="UP000466442"/>
    </source>
</evidence>
<feature type="compositionally biased region" description="Polar residues" evidence="1">
    <location>
        <begin position="98"/>
        <end position="138"/>
    </location>
</feature>
<dbReference type="AlphaFoldDB" id="A0A8S9WV65"/>
<protein>
    <submittedName>
        <fullName evidence="2">Uncharacterized protein</fullName>
    </submittedName>
</protein>
<accession>A0A8S9WV65</accession>
<sequence length="150" mass="17081">MIEVMDVGDVNEVRRYDSRLWHWYNRLDRQTFIDDEQAAKKNMLLGQLRHMIGILMSLSPSVNRLHIGQSWASDLRSHHQEISWKPQLAYTGRRKQDSVPSQKQNFFSRSAAVESTPSTPKVSTQPSTQAKQPTTSGQKKAAFGNNPTDA</sequence>
<dbReference type="EMBL" id="WIXP02000013">
    <property type="protein sequence ID" value="KAF6200597.1"/>
    <property type="molecule type" value="Genomic_DNA"/>
</dbReference>
<dbReference type="Proteomes" id="UP000466442">
    <property type="component" value="Unassembled WGS sequence"/>
</dbReference>
<gene>
    <name evidence="2" type="ORF">GE061_005040</name>
</gene>
<evidence type="ECO:0000256" key="1">
    <source>
        <dbReference type="SAM" id="MobiDB-lite"/>
    </source>
</evidence>
<organism evidence="2 3">
    <name type="scientific">Apolygus lucorum</name>
    <name type="common">Small green plant bug</name>
    <name type="synonym">Lygocoris lucorum</name>
    <dbReference type="NCBI Taxonomy" id="248454"/>
    <lineage>
        <taxon>Eukaryota</taxon>
        <taxon>Metazoa</taxon>
        <taxon>Ecdysozoa</taxon>
        <taxon>Arthropoda</taxon>
        <taxon>Hexapoda</taxon>
        <taxon>Insecta</taxon>
        <taxon>Pterygota</taxon>
        <taxon>Neoptera</taxon>
        <taxon>Paraneoptera</taxon>
        <taxon>Hemiptera</taxon>
        <taxon>Heteroptera</taxon>
        <taxon>Panheteroptera</taxon>
        <taxon>Cimicomorpha</taxon>
        <taxon>Miridae</taxon>
        <taxon>Mirini</taxon>
        <taxon>Apolygus</taxon>
    </lineage>
</organism>
<proteinExistence type="predicted"/>
<reference evidence="2" key="1">
    <citation type="journal article" date="2021" name="Mol. Ecol. Resour.">
        <title>Apolygus lucorum genome provides insights into omnivorousness and mesophyll feeding.</title>
        <authorList>
            <person name="Liu Y."/>
            <person name="Liu H."/>
            <person name="Wang H."/>
            <person name="Huang T."/>
            <person name="Liu B."/>
            <person name="Yang B."/>
            <person name="Yin L."/>
            <person name="Li B."/>
            <person name="Zhang Y."/>
            <person name="Zhang S."/>
            <person name="Jiang F."/>
            <person name="Zhang X."/>
            <person name="Ren Y."/>
            <person name="Wang B."/>
            <person name="Wang S."/>
            <person name="Lu Y."/>
            <person name="Wu K."/>
            <person name="Fan W."/>
            <person name="Wang G."/>
        </authorList>
    </citation>
    <scope>NUCLEOTIDE SEQUENCE</scope>
    <source>
        <strain evidence="2">12Hb</strain>
    </source>
</reference>
<name>A0A8S9WV65_APOLU</name>
<feature type="region of interest" description="Disordered" evidence="1">
    <location>
        <begin position="88"/>
        <end position="150"/>
    </location>
</feature>